<reference evidence="11 12" key="1">
    <citation type="journal article" date="2020" name="Int. J. Syst. Evol. Microbiol.">
        <title>Novel acetic acid bacteria from cider fermentations: Acetobacter conturbans sp. nov. and Acetobacter fallax sp. nov.</title>
        <authorList>
            <person name="Sombolestani A.S."/>
            <person name="Cleenwerck I."/>
            <person name="Cnockaert M."/>
            <person name="Borremans W."/>
            <person name="Wieme A.D."/>
            <person name="De Vuyst L."/>
            <person name="Vandamme P."/>
        </authorList>
    </citation>
    <scope>NUCLEOTIDE SEQUENCE [LARGE SCALE GENOMIC DNA]</scope>
    <source>
        <strain evidence="11 12">LMG 1637</strain>
    </source>
</reference>
<dbReference type="Gene3D" id="3.30.390.30">
    <property type="match status" value="1"/>
</dbReference>
<evidence type="ECO:0000259" key="9">
    <source>
        <dbReference type="Pfam" id="PF02852"/>
    </source>
</evidence>
<dbReference type="InterPro" id="IPR001100">
    <property type="entry name" value="Pyr_nuc-diS_OxRdtase"/>
</dbReference>
<feature type="domain" description="FAD/NAD(P)-binding" evidence="10">
    <location>
        <begin position="10"/>
        <end position="329"/>
    </location>
</feature>
<dbReference type="RefSeq" id="WP_173576419.1">
    <property type="nucleotide sequence ID" value="NZ_WOSW01000005.1"/>
</dbReference>
<evidence type="ECO:0000256" key="3">
    <source>
        <dbReference type="ARBA" id="ARBA00022630"/>
    </source>
</evidence>
<evidence type="ECO:0000256" key="6">
    <source>
        <dbReference type="ARBA" id="ARBA00023157"/>
    </source>
</evidence>
<dbReference type="InterPro" id="IPR023753">
    <property type="entry name" value="FAD/NAD-binding_dom"/>
</dbReference>
<dbReference type="GO" id="GO:0004362">
    <property type="term" value="F:glutathione-disulfide reductase (NADPH) activity"/>
    <property type="evidence" value="ECO:0007669"/>
    <property type="project" value="UniProtKB-EC"/>
</dbReference>
<name>A0ABX0K5Z7_9PROT</name>
<proteinExistence type="inferred from homology"/>
<dbReference type="EC" id="1.8.1.7" evidence="11"/>
<keyword evidence="5 8" id="KW-0560">Oxidoreductase</keyword>
<keyword evidence="12" id="KW-1185">Reference proteome</keyword>
<dbReference type="InterPro" id="IPR012999">
    <property type="entry name" value="Pyr_OxRdtase_I_AS"/>
</dbReference>
<dbReference type="SUPFAM" id="SSF55424">
    <property type="entry name" value="FAD/NAD-linked reductases, dimerisation (C-terminal) domain"/>
    <property type="match status" value="1"/>
</dbReference>
<keyword evidence="7 8" id="KW-0676">Redox-active center</keyword>
<dbReference type="InterPro" id="IPR046952">
    <property type="entry name" value="GSHR/TRXR-like"/>
</dbReference>
<dbReference type="Gene3D" id="3.50.50.60">
    <property type="entry name" value="FAD/NAD(P)-binding domain"/>
    <property type="match status" value="2"/>
</dbReference>
<dbReference type="Pfam" id="PF07992">
    <property type="entry name" value="Pyr_redox_2"/>
    <property type="match status" value="1"/>
</dbReference>
<dbReference type="InterPro" id="IPR036188">
    <property type="entry name" value="FAD/NAD-bd_sf"/>
</dbReference>
<dbReference type="InterPro" id="IPR004099">
    <property type="entry name" value="Pyr_nucl-diS_OxRdtase_dimer"/>
</dbReference>
<dbReference type="PIRSF" id="PIRSF000350">
    <property type="entry name" value="Mercury_reductase_MerA"/>
    <property type="match status" value="1"/>
</dbReference>
<comment type="caution">
    <text evidence="11">The sequence shown here is derived from an EMBL/GenBank/DDBJ whole genome shotgun (WGS) entry which is preliminary data.</text>
</comment>
<evidence type="ECO:0000256" key="8">
    <source>
        <dbReference type="RuleBase" id="RU003691"/>
    </source>
</evidence>
<dbReference type="PANTHER" id="PTHR42737:SF2">
    <property type="entry name" value="GLUTATHIONE REDUCTASE"/>
    <property type="match status" value="1"/>
</dbReference>
<evidence type="ECO:0000256" key="4">
    <source>
        <dbReference type="ARBA" id="ARBA00022827"/>
    </source>
</evidence>
<evidence type="ECO:0000256" key="7">
    <source>
        <dbReference type="ARBA" id="ARBA00023284"/>
    </source>
</evidence>
<dbReference type="EMBL" id="WOSW01000005">
    <property type="protein sequence ID" value="NHO31809.1"/>
    <property type="molecule type" value="Genomic_DNA"/>
</dbReference>
<dbReference type="InterPro" id="IPR016156">
    <property type="entry name" value="FAD/NAD-linked_Rdtase_dimer_sf"/>
</dbReference>
<dbReference type="PRINTS" id="PR00368">
    <property type="entry name" value="FADPNR"/>
</dbReference>
<evidence type="ECO:0000256" key="5">
    <source>
        <dbReference type="ARBA" id="ARBA00023002"/>
    </source>
</evidence>
<keyword evidence="6" id="KW-1015">Disulfide bond</keyword>
<dbReference type="NCBIfam" id="NF004776">
    <property type="entry name" value="PRK06116.1"/>
    <property type="match status" value="1"/>
</dbReference>
<organism evidence="11 12">
    <name type="scientific">Acetobacter fallax</name>
    <dbReference type="NCBI Taxonomy" id="1737473"/>
    <lineage>
        <taxon>Bacteria</taxon>
        <taxon>Pseudomonadati</taxon>
        <taxon>Pseudomonadota</taxon>
        <taxon>Alphaproteobacteria</taxon>
        <taxon>Acetobacterales</taxon>
        <taxon>Acetobacteraceae</taxon>
        <taxon>Acetobacter</taxon>
    </lineage>
</organism>
<keyword evidence="4 8" id="KW-0274">FAD</keyword>
<sequence>MPENTLYDVDLLVIGAGSGGVRCARIAASHGARVAVVEGRHWGGTCVNLGCVPKKLMVQASEYGDYVADSHGFGWNTEPGTHDWVKLIDAKDREIHRLNGIYVSMLEKAGVRLITGHARFENTHTIVTTPTGLDPEAKPGRITARHIVIATGSTPTKLPVMGADLAITSDEVFSLPSMPRRVCIIGAGYIGIEFAGIFAGLGASVDLVYRQALPLRGFDEDLRTALHDAIDQRGVRQHEKSSPTRIVRNGDALTVTLDNGTRLEADCVLMATGRHPKTEKLGLETTRVRTTEDGRIEIDRHFETTDPGIFAIGDVTNHLNLTPVAIAEGHILADRLYSDHARGWSFDTTPKAVFFTPPLASVGLTEAEAAEQGATDIYVSKFRPMRHTLSGRERRTLMKLVVDQATQKVVGAHMIGEDAPELMQGLAIAVTAGLHKADFDRTIGIHPTSAEEFVTMRTRTRVAGARGRADD</sequence>
<evidence type="ECO:0000313" key="12">
    <source>
        <dbReference type="Proteomes" id="UP000615326"/>
    </source>
</evidence>
<dbReference type="SUPFAM" id="SSF51905">
    <property type="entry name" value="FAD/NAD(P)-binding domain"/>
    <property type="match status" value="1"/>
</dbReference>
<evidence type="ECO:0000256" key="2">
    <source>
        <dbReference type="ARBA" id="ARBA00007532"/>
    </source>
</evidence>
<evidence type="ECO:0000313" key="11">
    <source>
        <dbReference type="EMBL" id="NHO31809.1"/>
    </source>
</evidence>
<keyword evidence="3 8" id="KW-0285">Flavoprotein</keyword>
<gene>
    <name evidence="11" type="primary">gorA</name>
    <name evidence="11" type="ORF">GOB84_04380</name>
</gene>
<evidence type="ECO:0000256" key="1">
    <source>
        <dbReference type="ARBA" id="ARBA00001974"/>
    </source>
</evidence>
<comment type="cofactor">
    <cofactor evidence="1">
        <name>FAD</name>
        <dbReference type="ChEBI" id="CHEBI:57692"/>
    </cofactor>
</comment>
<accession>A0ABX0K5Z7</accession>
<dbReference type="PRINTS" id="PR00411">
    <property type="entry name" value="PNDRDTASEI"/>
</dbReference>
<protein>
    <submittedName>
        <fullName evidence="11">Glutathione-disulfide reductase</fullName>
        <ecNumber evidence="11">1.8.1.7</ecNumber>
    </submittedName>
</protein>
<dbReference type="Proteomes" id="UP000615326">
    <property type="component" value="Unassembled WGS sequence"/>
</dbReference>
<comment type="similarity">
    <text evidence="2 8">Belongs to the class-I pyridine nucleotide-disulfide oxidoreductase family.</text>
</comment>
<dbReference type="PANTHER" id="PTHR42737">
    <property type="entry name" value="GLUTATHIONE REDUCTASE"/>
    <property type="match status" value="1"/>
</dbReference>
<dbReference type="PROSITE" id="PS00076">
    <property type="entry name" value="PYRIDINE_REDOX_1"/>
    <property type="match status" value="1"/>
</dbReference>
<dbReference type="Pfam" id="PF02852">
    <property type="entry name" value="Pyr_redox_dim"/>
    <property type="match status" value="1"/>
</dbReference>
<feature type="domain" description="Pyridine nucleotide-disulphide oxidoreductase dimerisation" evidence="9">
    <location>
        <begin position="349"/>
        <end position="456"/>
    </location>
</feature>
<evidence type="ECO:0000259" key="10">
    <source>
        <dbReference type="Pfam" id="PF07992"/>
    </source>
</evidence>